<dbReference type="CDD" id="cd04301">
    <property type="entry name" value="NAT_SF"/>
    <property type="match status" value="1"/>
</dbReference>
<dbReference type="PANTHER" id="PTHR43877">
    <property type="entry name" value="AMINOALKYLPHOSPHONATE N-ACETYLTRANSFERASE-RELATED-RELATED"/>
    <property type="match status" value="1"/>
</dbReference>
<name>A0ABS2Q4T2_9BACL</name>
<keyword evidence="5" id="KW-1185">Reference proteome</keyword>
<protein>
    <submittedName>
        <fullName evidence="4">GNAT superfamily N-acetyltransferase</fullName>
    </submittedName>
</protein>
<dbReference type="InterPro" id="IPR050832">
    <property type="entry name" value="Bact_Acetyltransf"/>
</dbReference>
<gene>
    <name evidence="4" type="ORF">JOC27_000206</name>
</gene>
<proteinExistence type="predicted"/>
<sequence>MVQIERMNPTEEQDLHAFFKQYAQSEHPEDDTASKTYPFIENSGVSLRHVLVAKDGGSIIGAVILTRSVWQMERFTTRIDIGVLPAKRKQGIGRRLLHAAEAFADEMGIWRIETILSVRNRPALLLFGTSGYQVEAMKTKALSLKDGMSDAFYMAKILKK</sequence>
<accession>A0ABS2Q4T2</accession>
<dbReference type="EMBL" id="JAFBEV010000001">
    <property type="protein sequence ID" value="MBM7656770.1"/>
    <property type="molecule type" value="Genomic_DNA"/>
</dbReference>
<keyword evidence="2" id="KW-0012">Acyltransferase</keyword>
<keyword evidence="1" id="KW-0808">Transferase</keyword>
<dbReference type="RefSeq" id="WP_205005117.1">
    <property type="nucleotide sequence ID" value="NZ_CBCRXA010000001.1"/>
</dbReference>
<evidence type="ECO:0000313" key="4">
    <source>
        <dbReference type="EMBL" id="MBM7656770.1"/>
    </source>
</evidence>
<dbReference type="SUPFAM" id="SSF55729">
    <property type="entry name" value="Acyl-CoA N-acyltransferases (Nat)"/>
    <property type="match status" value="1"/>
</dbReference>
<dbReference type="Pfam" id="PF00583">
    <property type="entry name" value="Acetyltransf_1"/>
    <property type="match status" value="1"/>
</dbReference>
<dbReference type="InterPro" id="IPR000182">
    <property type="entry name" value="GNAT_dom"/>
</dbReference>
<evidence type="ECO:0000259" key="3">
    <source>
        <dbReference type="PROSITE" id="PS51186"/>
    </source>
</evidence>
<comment type="caution">
    <text evidence="4">The sequence shown here is derived from an EMBL/GenBank/DDBJ whole genome shotgun (WGS) entry which is preliminary data.</text>
</comment>
<evidence type="ECO:0000256" key="1">
    <source>
        <dbReference type="ARBA" id="ARBA00022679"/>
    </source>
</evidence>
<dbReference type="Proteomes" id="UP000823201">
    <property type="component" value="Unassembled WGS sequence"/>
</dbReference>
<evidence type="ECO:0000313" key="5">
    <source>
        <dbReference type="Proteomes" id="UP000823201"/>
    </source>
</evidence>
<organism evidence="4 5">
    <name type="scientific">Sporolactobacillus spathodeae</name>
    <dbReference type="NCBI Taxonomy" id="1465502"/>
    <lineage>
        <taxon>Bacteria</taxon>
        <taxon>Bacillati</taxon>
        <taxon>Bacillota</taxon>
        <taxon>Bacilli</taxon>
        <taxon>Bacillales</taxon>
        <taxon>Sporolactobacillaceae</taxon>
        <taxon>Sporolactobacillus</taxon>
    </lineage>
</organism>
<evidence type="ECO:0000256" key="2">
    <source>
        <dbReference type="ARBA" id="ARBA00023315"/>
    </source>
</evidence>
<dbReference type="PROSITE" id="PS51186">
    <property type="entry name" value="GNAT"/>
    <property type="match status" value="1"/>
</dbReference>
<dbReference type="InterPro" id="IPR016181">
    <property type="entry name" value="Acyl_CoA_acyltransferase"/>
</dbReference>
<reference evidence="4 5" key="1">
    <citation type="submission" date="2021-01" db="EMBL/GenBank/DDBJ databases">
        <title>Genomic Encyclopedia of Type Strains, Phase IV (KMG-IV): sequencing the most valuable type-strain genomes for metagenomic binning, comparative biology and taxonomic classification.</title>
        <authorList>
            <person name="Goeker M."/>
        </authorList>
    </citation>
    <scope>NUCLEOTIDE SEQUENCE [LARGE SCALE GENOMIC DNA]</scope>
    <source>
        <strain evidence="4 5">DSM 100968</strain>
    </source>
</reference>
<feature type="domain" description="N-acetyltransferase" evidence="3">
    <location>
        <begin position="2"/>
        <end position="159"/>
    </location>
</feature>
<dbReference type="Gene3D" id="3.40.630.30">
    <property type="match status" value="1"/>
</dbReference>